<dbReference type="GO" id="GO:0003677">
    <property type="term" value="F:DNA binding"/>
    <property type="evidence" value="ECO:0007669"/>
    <property type="project" value="UniProtKB-KW"/>
</dbReference>
<gene>
    <name evidence="7" type="ORF">SAMN04488132_101205</name>
</gene>
<protein>
    <submittedName>
        <fullName evidence="7">DNA-binding transcriptional regulator, MerR family</fullName>
    </submittedName>
</protein>
<evidence type="ECO:0000256" key="3">
    <source>
        <dbReference type="ARBA" id="ARBA00023125"/>
    </source>
</evidence>
<dbReference type="GO" id="GO:0046872">
    <property type="term" value="F:metal ion binding"/>
    <property type="evidence" value="ECO:0007669"/>
    <property type="project" value="InterPro"/>
</dbReference>
<dbReference type="EMBL" id="FUWH01000001">
    <property type="protein sequence ID" value="SJZ33880.1"/>
    <property type="molecule type" value="Genomic_DNA"/>
</dbReference>
<dbReference type="InterPro" id="IPR036594">
    <property type="entry name" value="Meth_synthase_dom"/>
</dbReference>
<evidence type="ECO:0000256" key="2">
    <source>
        <dbReference type="ARBA" id="ARBA00023015"/>
    </source>
</evidence>
<name>A0A1T4JUJ3_9BACT</name>
<dbReference type="InterPro" id="IPR000551">
    <property type="entry name" value="MerR-type_HTH_dom"/>
</dbReference>
<dbReference type="AlphaFoldDB" id="A0A1T4JUJ3"/>
<dbReference type="GO" id="GO:0031419">
    <property type="term" value="F:cobalamin binding"/>
    <property type="evidence" value="ECO:0007669"/>
    <property type="project" value="InterPro"/>
</dbReference>
<dbReference type="SUPFAM" id="SSF52242">
    <property type="entry name" value="Cobalamin (vitamin B12)-binding domain"/>
    <property type="match status" value="1"/>
</dbReference>
<dbReference type="Gene3D" id="1.10.1240.10">
    <property type="entry name" value="Methionine synthase domain"/>
    <property type="match status" value="1"/>
</dbReference>
<dbReference type="PANTHER" id="PTHR30204">
    <property type="entry name" value="REDOX-CYCLING DRUG-SENSING TRANSCRIPTIONAL ACTIVATOR SOXR"/>
    <property type="match status" value="1"/>
</dbReference>
<dbReference type="Gene3D" id="3.40.50.280">
    <property type="entry name" value="Cobalamin-binding domain"/>
    <property type="match status" value="1"/>
</dbReference>
<dbReference type="CDD" id="cd01104">
    <property type="entry name" value="HTH_MlrA-CarA"/>
    <property type="match status" value="1"/>
</dbReference>
<organism evidence="7 8">
    <name type="scientific">Sediminibacterium ginsengisoli</name>
    <dbReference type="NCBI Taxonomy" id="413434"/>
    <lineage>
        <taxon>Bacteria</taxon>
        <taxon>Pseudomonadati</taxon>
        <taxon>Bacteroidota</taxon>
        <taxon>Chitinophagia</taxon>
        <taxon>Chitinophagales</taxon>
        <taxon>Chitinophagaceae</taxon>
        <taxon>Sediminibacterium</taxon>
    </lineage>
</organism>
<evidence type="ECO:0000256" key="4">
    <source>
        <dbReference type="ARBA" id="ARBA00023163"/>
    </source>
</evidence>
<dbReference type="Pfam" id="PF02607">
    <property type="entry name" value="B12-binding_2"/>
    <property type="match status" value="1"/>
</dbReference>
<sequence>MEAFTIKDLENLSGIKAHTIRIWEQRYSLLKPSRTDTNIRYYSNDELKKVLNISILNRYGYKISEINRMSLDEMNEKIRALADTEARLELTLNKLVAAMIDMDMELFETLIDQYTAQQGIAGAIQMLVFPFLEKIGILWQTNHITPAQEHMVSNIIRQKLIAGIDRSPKPQTKHKTIILFLPPDQYHELGLLFMQFLLKQEGHEVLYLGCDTPVKELEYVARLKKPDFIYCHLTSVAQNFQLGKWLTQLGQQLANFPVVFSGPALNAWRNKLPAQMQLKSSFQEVIEAFK</sequence>
<keyword evidence="3 7" id="KW-0238">DNA-binding</keyword>
<evidence type="ECO:0000259" key="6">
    <source>
        <dbReference type="PROSITE" id="PS51332"/>
    </source>
</evidence>
<dbReference type="PANTHER" id="PTHR30204:SF69">
    <property type="entry name" value="MERR-FAMILY TRANSCRIPTIONAL REGULATOR"/>
    <property type="match status" value="1"/>
</dbReference>
<dbReference type="InterPro" id="IPR047057">
    <property type="entry name" value="MerR_fam"/>
</dbReference>
<feature type="domain" description="HTH merR-type" evidence="5">
    <location>
        <begin position="3"/>
        <end position="72"/>
    </location>
</feature>
<accession>A0A1T4JUJ3</accession>
<keyword evidence="1" id="KW-0678">Repressor</keyword>
<dbReference type="InterPro" id="IPR003759">
    <property type="entry name" value="Cbl-bd_cap"/>
</dbReference>
<dbReference type="PROSITE" id="PS51332">
    <property type="entry name" value="B12_BINDING"/>
    <property type="match status" value="1"/>
</dbReference>
<dbReference type="STRING" id="413434.SAMN04488132_101205"/>
<dbReference type="SUPFAM" id="SSF46955">
    <property type="entry name" value="Putative DNA-binding domain"/>
    <property type="match status" value="1"/>
</dbReference>
<proteinExistence type="predicted"/>
<reference evidence="7 8" key="1">
    <citation type="submission" date="2017-02" db="EMBL/GenBank/DDBJ databases">
        <authorList>
            <person name="Peterson S.W."/>
        </authorList>
    </citation>
    <scope>NUCLEOTIDE SEQUENCE [LARGE SCALE GENOMIC DNA]</scope>
    <source>
        <strain evidence="7 8">DSM 22335</strain>
    </source>
</reference>
<evidence type="ECO:0000256" key="1">
    <source>
        <dbReference type="ARBA" id="ARBA00022491"/>
    </source>
</evidence>
<dbReference type="GO" id="GO:0003700">
    <property type="term" value="F:DNA-binding transcription factor activity"/>
    <property type="evidence" value="ECO:0007669"/>
    <property type="project" value="InterPro"/>
</dbReference>
<dbReference type="OrthoDB" id="9800334at2"/>
<dbReference type="InterPro" id="IPR006158">
    <property type="entry name" value="Cobalamin-bd"/>
</dbReference>
<keyword evidence="4" id="KW-0804">Transcription</keyword>
<dbReference type="Pfam" id="PF13411">
    <property type="entry name" value="MerR_1"/>
    <property type="match status" value="1"/>
</dbReference>
<keyword evidence="8" id="KW-1185">Reference proteome</keyword>
<dbReference type="Gene3D" id="1.10.1660.10">
    <property type="match status" value="1"/>
</dbReference>
<dbReference type="Proteomes" id="UP000190888">
    <property type="component" value="Unassembled WGS sequence"/>
</dbReference>
<dbReference type="RefSeq" id="WP_078829555.1">
    <property type="nucleotide sequence ID" value="NZ_FUWH01000001.1"/>
</dbReference>
<dbReference type="InterPro" id="IPR036724">
    <property type="entry name" value="Cobalamin-bd_sf"/>
</dbReference>
<evidence type="ECO:0000313" key="8">
    <source>
        <dbReference type="Proteomes" id="UP000190888"/>
    </source>
</evidence>
<dbReference type="InterPro" id="IPR009061">
    <property type="entry name" value="DNA-bd_dom_put_sf"/>
</dbReference>
<feature type="domain" description="B12-binding" evidence="6">
    <location>
        <begin position="174"/>
        <end position="290"/>
    </location>
</feature>
<evidence type="ECO:0000259" key="5">
    <source>
        <dbReference type="PROSITE" id="PS50937"/>
    </source>
</evidence>
<evidence type="ECO:0000313" key="7">
    <source>
        <dbReference type="EMBL" id="SJZ33880.1"/>
    </source>
</evidence>
<keyword evidence="2" id="KW-0805">Transcription regulation</keyword>
<dbReference type="PROSITE" id="PS50937">
    <property type="entry name" value="HTH_MERR_2"/>
    <property type="match status" value="1"/>
</dbReference>
<dbReference type="SMART" id="SM00422">
    <property type="entry name" value="HTH_MERR"/>
    <property type="match status" value="1"/>
</dbReference>